<proteinExistence type="predicted"/>
<keyword evidence="2" id="KW-1185">Reference proteome</keyword>
<dbReference type="Proteomes" id="UP001497680">
    <property type="component" value="Unassembled WGS sequence"/>
</dbReference>
<protein>
    <submittedName>
        <fullName evidence="1">Uncharacterized protein</fullName>
    </submittedName>
</protein>
<sequence length="483" mass="53324">MGRTGYDITGLPPAPKVAISDSPCSPSSTDTPYSTSTIDIGTPCSINSAGTPSVEEGHPLFPLKGSCLQVVMAAFMQAEGRKQDHPVSTEGIGSVHSSFGDPSDRPRKRGRSSKCASVVTDEKRIPLTKQGTQGRLLYLACPYAKKDPVRYRDCYRYDLSRIRDVKQHLARCHRKPPYCPRCNDTFEDEDDKDSHIRSSTCPLRPTIVIEGISDKQKDELGKKVSGKMPQDQQWFAVFDILFYPHPHPKTPYRDKELSQDLCAFQDFMTANGPTILADLLETKGVISSILPSEERDLAALKKGLLEEGLHLIIERWTIDTAEAVGETNAPLSPPPSSVADSGIAMQADRLQSIDSGISMQTPQLADLGCKTDNRSGFDLINASMDHNKQREDEGRHRSTTSNQVRDTCVYTEILQIDGVADSSVQFMSDEYYTPSNMMPIDQPEESAPSTMPPQATSLDCPTPLPATYEHLDLFSIDILDWPP</sequence>
<gene>
    <name evidence="1" type="ORF">F4821DRAFT_208635</name>
</gene>
<evidence type="ECO:0000313" key="2">
    <source>
        <dbReference type="Proteomes" id="UP001497680"/>
    </source>
</evidence>
<name>A0ACC0CQG0_9PEZI</name>
<organism evidence="1 2">
    <name type="scientific">Hypoxylon rubiginosum</name>
    <dbReference type="NCBI Taxonomy" id="110542"/>
    <lineage>
        <taxon>Eukaryota</taxon>
        <taxon>Fungi</taxon>
        <taxon>Dikarya</taxon>
        <taxon>Ascomycota</taxon>
        <taxon>Pezizomycotina</taxon>
        <taxon>Sordariomycetes</taxon>
        <taxon>Xylariomycetidae</taxon>
        <taxon>Xylariales</taxon>
        <taxon>Hypoxylaceae</taxon>
        <taxon>Hypoxylon</taxon>
    </lineage>
</organism>
<comment type="caution">
    <text evidence="1">The sequence shown here is derived from an EMBL/GenBank/DDBJ whole genome shotgun (WGS) entry which is preliminary data.</text>
</comment>
<dbReference type="EMBL" id="MU394367">
    <property type="protein sequence ID" value="KAI6082635.1"/>
    <property type="molecule type" value="Genomic_DNA"/>
</dbReference>
<reference evidence="1 2" key="1">
    <citation type="journal article" date="2022" name="New Phytol.">
        <title>Ecological generalism drives hyperdiversity of secondary metabolite gene clusters in xylarialean endophytes.</title>
        <authorList>
            <person name="Franco M.E.E."/>
            <person name="Wisecaver J.H."/>
            <person name="Arnold A.E."/>
            <person name="Ju Y.M."/>
            <person name="Slot J.C."/>
            <person name="Ahrendt S."/>
            <person name="Moore L.P."/>
            <person name="Eastman K.E."/>
            <person name="Scott K."/>
            <person name="Konkel Z."/>
            <person name="Mondo S.J."/>
            <person name="Kuo A."/>
            <person name="Hayes R.D."/>
            <person name="Haridas S."/>
            <person name="Andreopoulos B."/>
            <person name="Riley R."/>
            <person name="LaButti K."/>
            <person name="Pangilinan J."/>
            <person name="Lipzen A."/>
            <person name="Amirebrahimi M."/>
            <person name="Yan J."/>
            <person name="Adam C."/>
            <person name="Keymanesh K."/>
            <person name="Ng V."/>
            <person name="Louie K."/>
            <person name="Northen T."/>
            <person name="Drula E."/>
            <person name="Henrissat B."/>
            <person name="Hsieh H.M."/>
            <person name="Youens-Clark K."/>
            <person name="Lutzoni F."/>
            <person name="Miadlikowska J."/>
            <person name="Eastwood D.C."/>
            <person name="Hamelin R.C."/>
            <person name="Grigoriev I.V."/>
            <person name="U'Ren J.M."/>
        </authorList>
    </citation>
    <scope>NUCLEOTIDE SEQUENCE [LARGE SCALE GENOMIC DNA]</scope>
    <source>
        <strain evidence="1 2">ER1909</strain>
    </source>
</reference>
<evidence type="ECO:0000313" key="1">
    <source>
        <dbReference type="EMBL" id="KAI6082635.1"/>
    </source>
</evidence>
<accession>A0ACC0CQG0</accession>